<comment type="caution">
    <text evidence="3">The sequence shown here is derived from an EMBL/GenBank/DDBJ whole genome shotgun (WGS) entry which is preliminary data.</text>
</comment>
<proteinExistence type="predicted"/>
<accession>A0A5C4QZ41</accession>
<dbReference type="Pfam" id="PF04149">
    <property type="entry name" value="DUF397"/>
    <property type="match status" value="1"/>
</dbReference>
<dbReference type="Proteomes" id="UP000306145">
    <property type="component" value="Unassembled WGS sequence"/>
</dbReference>
<dbReference type="InterPro" id="IPR007278">
    <property type="entry name" value="DUF397"/>
</dbReference>
<feature type="region of interest" description="Disordered" evidence="1">
    <location>
        <begin position="1"/>
        <end position="21"/>
    </location>
</feature>
<organism evidence="3 4">
    <name type="scientific">Micromonospora orduensis</name>
    <dbReference type="NCBI Taxonomy" id="1420891"/>
    <lineage>
        <taxon>Bacteria</taxon>
        <taxon>Bacillati</taxon>
        <taxon>Actinomycetota</taxon>
        <taxon>Actinomycetes</taxon>
        <taxon>Micromonosporales</taxon>
        <taxon>Micromonosporaceae</taxon>
        <taxon>Micromonospora</taxon>
    </lineage>
</organism>
<protein>
    <submittedName>
        <fullName evidence="3">DUF397 domain-containing protein</fullName>
    </submittedName>
</protein>
<gene>
    <name evidence="3" type="ORF">FHG89_03055</name>
</gene>
<evidence type="ECO:0000313" key="3">
    <source>
        <dbReference type="EMBL" id="TNH31292.1"/>
    </source>
</evidence>
<evidence type="ECO:0000259" key="2">
    <source>
        <dbReference type="Pfam" id="PF04149"/>
    </source>
</evidence>
<name>A0A5C4QZ41_9ACTN</name>
<dbReference type="EMBL" id="VDFY01000079">
    <property type="protein sequence ID" value="TNH31292.1"/>
    <property type="molecule type" value="Genomic_DNA"/>
</dbReference>
<reference evidence="3 4" key="1">
    <citation type="submission" date="2019-06" db="EMBL/GenBank/DDBJ databases">
        <title>Micromonospora ordensis sp. nov., isolated from deep marine sediment.</title>
        <authorList>
            <person name="Veyisoglu A."/>
            <person name="Carro L."/>
            <person name="Klenk H.-P."/>
            <person name="Sahin N."/>
        </authorList>
    </citation>
    <scope>NUCLEOTIDE SEQUENCE [LARGE SCALE GENOMIC DNA]</scope>
    <source>
        <strain evidence="3 4">S2509</strain>
    </source>
</reference>
<keyword evidence="4" id="KW-1185">Reference proteome</keyword>
<dbReference type="RefSeq" id="WP_139582589.1">
    <property type="nucleotide sequence ID" value="NZ_VDFY01000079.1"/>
</dbReference>
<feature type="domain" description="DUF397" evidence="2">
    <location>
        <begin position="6"/>
        <end position="60"/>
    </location>
</feature>
<dbReference type="OrthoDB" id="4301277at2"/>
<evidence type="ECO:0000313" key="4">
    <source>
        <dbReference type="Proteomes" id="UP000306145"/>
    </source>
</evidence>
<evidence type="ECO:0000256" key="1">
    <source>
        <dbReference type="SAM" id="MobiDB-lite"/>
    </source>
</evidence>
<dbReference type="AlphaFoldDB" id="A0A5C4QZ41"/>
<sequence length="66" mass="6761">MDLTGAQWRKSTKSGNNGGSCVEVADNLPGIVLVRDTKDRDGGTLTFGPAAWAGFVDLAKAIGPVG</sequence>